<name>A0A4U6TZE3_SETVI</name>
<dbReference type="InterPro" id="IPR005135">
    <property type="entry name" value="Endo/exonuclease/phosphatase"/>
</dbReference>
<dbReference type="Gene3D" id="3.60.10.10">
    <property type="entry name" value="Endonuclease/exonuclease/phosphatase"/>
    <property type="match status" value="1"/>
</dbReference>
<dbReference type="AlphaFoldDB" id="A0A4U6TZE3"/>
<reference evidence="2" key="1">
    <citation type="submission" date="2019-03" db="EMBL/GenBank/DDBJ databases">
        <title>WGS assembly of Setaria viridis.</title>
        <authorList>
            <person name="Huang P."/>
            <person name="Jenkins J."/>
            <person name="Grimwood J."/>
            <person name="Barry K."/>
            <person name="Healey A."/>
            <person name="Mamidi S."/>
            <person name="Sreedasyam A."/>
            <person name="Shu S."/>
            <person name="Feldman M."/>
            <person name="Wu J."/>
            <person name="Yu Y."/>
            <person name="Chen C."/>
            <person name="Johnson J."/>
            <person name="Rokhsar D."/>
            <person name="Baxter I."/>
            <person name="Schmutz J."/>
            <person name="Brutnell T."/>
            <person name="Kellogg E."/>
        </authorList>
    </citation>
    <scope>NUCLEOTIDE SEQUENCE [LARGE SCALE GENOMIC DNA]</scope>
</reference>
<accession>A0A4U6TZE3</accession>
<evidence type="ECO:0000259" key="1">
    <source>
        <dbReference type="Pfam" id="PF03372"/>
    </source>
</evidence>
<proteinExistence type="predicted"/>
<keyword evidence="3" id="KW-1185">Reference proteome</keyword>
<evidence type="ECO:0000313" key="2">
    <source>
        <dbReference type="EMBL" id="TKW06269.1"/>
    </source>
</evidence>
<organism evidence="2 3">
    <name type="scientific">Setaria viridis</name>
    <name type="common">Green bristlegrass</name>
    <name type="synonym">Setaria italica subsp. viridis</name>
    <dbReference type="NCBI Taxonomy" id="4556"/>
    <lineage>
        <taxon>Eukaryota</taxon>
        <taxon>Viridiplantae</taxon>
        <taxon>Streptophyta</taxon>
        <taxon>Embryophyta</taxon>
        <taxon>Tracheophyta</taxon>
        <taxon>Spermatophyta</taxon>
        <taxon>Magnoliopsida</taxon>
        <taxon>Liliopsida</taxon>
        <taxon>Poales</taxon>
        <taxon>Poaceae</taxon>
        <taxon>PACMAD clade</taxon>
        <taxon>Panicoideae</taxon>
        <taxon>Panicodae</taxon>
        <taxon>Paniceae</taxon>
        <taxon>Cenchrinae</taxon>
        <taxon>Setaria</taxon>
    </lineage>
</organism>
<dbReference type="SUPFAM" id="SSF56219">
    <property type="entry name" value="DNase I-like"/>
    <property type="match status" value="1"/>
</dbReference>
<gene>
    <name evidence="2" type="ORF">SEVIR_7G231900v2</name>
</gene>
<dbReference type="Gramene" id="TKW06269">
    <property type="protein sequence ID" value="TKW06269"/>
    <property type="gene ID" value="SEVIR_7G231900v2"/>
</dbReference>
<protein>
    <recommendedName>
        <fullName evidence="1">Endonuclease/exonuclease/phosphatase domain-containing protein</fullName>
    </recommendedName>
</protein>
<evidence type="ECO:0000313" key="3">
    <source>
        <dbReference type="Proteomes" id="UP000298652"/>
    </source>
</evidence>
<dbReference type="EMBL" id="CM016558">
    <property type="protein sequence ID" value="TKW06269.1"/>
    <property type="molecule type" value="Genomic_DNA"/>
</dbReference>
<dbReference type="GO" id="GO:0003824">
    <property type="term" value="F:catalytic activity"/>
    <property type="evidence" value="ECO:0007669"/>
    <property type="project" value="InterPro"/>
</dbReference>
<dbReference type="InterPro" id="IPR036691">
    <property type="entry name" value="Endo/exonu/phosph_ase_sf"/>
</dbReference>
<sequence length="156" mass="17527">MDQQNYDILVWNTRRLNARCRRDNLCEVVNRCNATIVCIQETKLSVISPFLINEILGTRFSSFAYLPSIGTSGGILIACRGPESSCVMLHKGSFSVSIMIEQPACIGASQEYTDHRQTSTRSSSWMGCIQSKIPSHAHGWWREILISSLMLLTRTI</sequence>
<feature type="domain" description="Endonuclease/exonuclease/phosphatase" evidence="1">
    <location>
        <begin position="10"/>
        <end position="87"/>
    </location>
</feature>
<dbReference type="Pfam" id="PF03372">
    <property type="entry name" value="Exo_endo_phos"/>
    <property type="match status" value="1"/>
</dbReference>
<dbReference type="Proteomes" id="UP000298652">
    <property type="component" value="Chromosome 7"/>
</dbReference>